<dbReference type="EMBL" id="LECW02000015">
    <property type="protein sequence ID" value="KRT93900.1"/>
    <property type="molecule type" value="Genomic_DNA"/>
</dbReference>
<dbReference type="Proteomes" id="UP001341297">
    <property type="component" value="Unassembled WGS sequence"/>
</dbReference>
<evidence type="ECO:0000313" key="4">
    <source>
        <dbReference type="Proteomes" id="UP001341297"/>
    </source>
</evidence>
<dbReference type="STRING" id="1664069.BGLY_2099"/>
<keyword evidence="4" id="KW-1185">Reference proteome</keyword>
<reference evidence="1" key="2">
    <citation type="submission" date="2015-10" db="EMBL/GenBank/DDBJ databases">
        <authorList>
            <person name="Gilbert D.G."/>
        </authorList>
    </citation>
    <scope>NUCLEOTIDE SEQUENCE</scope>
    <source>
        <strain evidence="1">GO-13</strain>
    </source>
</reference>
<gene>
    <name evidence="1" type="ORF">AB447_216225</name>
    <name evidence="2" type="ORF">P8828_10210</name>
</gene>
<dbReference type="InterPro" id="IPR025619">
    <property type="entry name" value="YlzJ"/>
</dbReference>
<accession>A0A0J6EFW9</accession>
<protein>
    <submittedName>
        <fullName evidence="2">YlzJ-like family protein</fullName>
    </submittedName>
</protein>
<dbReference type="Proteomes" id="UP000036168">
    <property type="component" value="Unassembled WGS sequence"/>
</dbReference>
<dbReference type="Pfam" id="PF14035">
    <property type="entry name" value="YlzJ"/>
    <property type="match status" value="1"/>
</dbReference>
<reference evidence="1 3" key="1">
    <citation type="journal article" date="2015" name="Int. J. Syst. Evol. Microbiol.">
        <title>Bacillus glycinifermentans sp. nov., isolated from fermented soybean paste.</title>
        <authorList>
            <person name="Kim S.J."/>
            <person name="Dunlap C.A."/>
            <person name="Kwon S.W."/>
            <person name="Rooney A.P."/>
        </authorList>
    </citation>
    <scope>NUCLEOTIDE SEQUENCE [LARGE SCALE GENOMIC DNA]</scope>
    <source>
        <strain evidence="1 3">GO-13</strain>
    </source>
</reference>
<organism evidence="1 3">
    <name type="scientific">Bacillus glycinifermentans</name>
    <dbReference type="NCBI Taxonomy" id="1664069"/>
    <lineage>
        <taxon>Bacteria</taxon>
        <taxon>Bacillati</taxon>
        <taxon>Bacillota</taxon>
        <taxon>Bacilli</taxon>
        <taxon>Bacillales</taxon>
        <taxon>Bacillaceae</taxon>
        <taxon>Bacillus</taxon>
    </lineage>
</organism>
<dbReference type="AlphaFoldDB" id="A0A0J6GZ85"/>
<dbReference type="PATRIC" id="fig|1664069.3.peg.1203"/>
<evidence type="ECO:0000313" key="2">
    <source>
        <dbReference type="EMBL" id="MEC0485203.1"/>
    </source>
</evidence>
<reference evidence="2 4" key="3">
    <citation type="submission" date="2023-03" db="EMBL/GenBank/DDBJ databases">
        <title>Agriculturally important microbes genome sequencing.</title>
        <authorList>
            <person name="Dunlap C."/>
        </authorList>
    </citation>
    <scope>NUCLEOTIDE SEQUENCE [LARGE SCALE GENOMIC DNA]</scope>
    <source>
        <strain evidence="2 4">CBP-3203</strain>
    </source>
</reference>
<evidence type="ECO:0000313" key="1">
    <source>
        <dbReference type="EMBL" id="KRT93900.1"/>
    </source>
</evidence>
<sequence>MILYTTMPQEIVFAGQAEQTNLRQIDVNGVPVLVEMNGEEAKVVQVLSTNPMDFLKQETAPGQTFKLTFYK</sequence>
<dbReference type="OrthoDB" id="1683573at2"/>
<dbReference type="RefSeq" id="WP_048354756.1">
    <property type="nucleotide sequence ID" value="NZ_CP023481.1"/>
</dbReference>
<evidence type="ECO:0000313" key="3">
    <source>
        <dbReference type="Proteomes" id="UP000036168"/>
    </source>
</evidence>
<name>A0A0J6GZ85_9BACI</name>
<comment type="caution">
    <text evidence="1">The sequence shown here is derived from an EMBL/GenBank/DDBJ whole genome shotgun (WGS) entry which is preliminary data.</text>
</comment>
<accession>A0A0J6GZ85</accession>
<dbReference type="EMBL" id="JARRTL010000009">
    <property type="protein sequence ID" value="MEC0485203.1"/>
    <property type="molecule type" value="Genomic_DNA"/>
</dbReference>
<proteinExistence type="predicted"/>